<gene>
    <name evidence="3" type="ORF">TrVE_jg12435</name>
</gene>
<dbReference type="EMBL" id="BRXX01000327">
    <property type="protein sequence ID" value="GMI05220.1"/>
    <property type="molecule type" value="Genomic_DNA"/>
</dbReference>
<dbReference type="Pfam" id="PF03473">
    <property type="entry name" value="MOSC"/>
    <property type="match status" value="1"/>
</dbReference>
<dbReference type="SUPFAM" id="SSF50800">
    <property type="entry name" value="PK beta-barrel domain-like"/>
    <property type="match status" value="1"/>
</dbReference>
<dbReference type="Proteomes" id="UP001165160">
    <property type="component" value="Unassembled WGS sequence"/>
</dbReference>
<dbReference type="InterPro" id="IPR005302">
    <property type="entry name" value="MoCF_Sase_C"/>
</dbReference>
<protein>
    <recommendedName>
        <fullName evidence="2">MOSC domain-containing protein</fullName>
    </recommendedName>
</protein>
<reference evidence="4" key="1">
    <citation type="journal article" date="2023" name="Commun. Biol.">
        <title>Genome analysis of Parmales, the sister group of diatoms, reveals the evolutionary specialization of diatoms from phago-mixotrophs to photoautotrophs.</title>
        <authorList>
            <person name="Ban H."/>
            <person name="Sato S."/>
            <person name="Yoshikawa S."/>
            <person name="Yamada K."/>
            <person name="Nakamura Y."/>
            <person name="Ichinomiya M."/>
            <person name="Sato N."/>
            <person name="Blanc-Mathieu R."/>
            <person name="Endo H."/>
            <person name="Kuwata A."/>
            <person name="Ogata H."/>
        </authorList>
    </citation>
    <scope>NUCLEOTIDE SEQUENCE [LARGE SCALE GENOMIC DNA]</scope>
    <source>
        <strain evidence="4">NIES 3699</strain>
    </source>
</reference>
<evidence type="ECO:0000259" key="2">
    <source>
        <dbReference type="PROSITE" id="PS51340"/>
    </source>
</evidence>
<keyword evidence="4" id="KW-1185">Reference proteome</keyword>
<dbReference type="PROSITE" id="PS51340">
    <property type="entry name" value="MOSC"/>
    <property type="match status" value="1"/>
</dbReference>
<dbReference type="GO" id="GO:0030170">
    <property type="term" value="F:pyridoxal phosphate binding"/>
    <property type="evidence" value="ECO:0007669"/>
    <property type="project" value="InterPro"/>
</dbReference>
<dbReference type="GO" id="GO:0003824">
    <property type="term" value="F:catalytic activity"/>
    <property type="evidence" value="ECO:0007669"/>
    <property type="project" value="InterPro"/>
</dbReference>
<dbReference type="PANTHER" id="PTHR14237">
    <property type="entry name" value="MOLYBDOPTERIN COFACTOR SULFURASE MOSC"/>
    <property type="match status" value="1"/>
</dbReference>
<dbReference type="InterPro" id="IPR011037">
    <property type="entry name" value="Pyrv_Knase-like_insert_dom_sf"/>
</dbReference>
<feature type="region of interest" description="Disordered" evidence="1">
    <location>
        <begin position="168"/>
        <end position="187"/>
    </location>
</feature>
<organism evidence="3 4">
    <name type="scientific">Triparma verrucosa</name>
    <dbReference type="NCBI Taxonomy" id="1606542"/>
    <lineage>
        <taxon>Eukaryota</taxon>
        <taxon>Sar</taxon>
        <taxon>Stramenopiles</taxon>
        <taxon>Ochrophyta</taxon>
        <taxon>Bolidophyceae</taxon>
        <taxon>Parmales</taxon>
        <taxon>Triparmaceae</taxon>
        <taxon>Triparma</taxon>
    </lineage>
</organism>
<proteinExistence type="predicted"/>
<evidence type="ECO:0000313" key="3">
    <source>
        <dbReference type="EMBL" id="GMI05220.1"/>
    </source>
</evidence>
<dbReference type="Pfam" id="PF03476">
    <property type="entry name" value="MOSC_N"/>
    <property type="match status" value="1"/>
</dbReference>
<dbReference type="PANTHER" id="PTHR14237:SF19">
    <property type="entry name" value="MITOCHONDRIAL AMIDOXIME REDUCING COMPONENT 1"/>
    <property type="match status" value="1"/>
</dbReference>
<dbReference type="SUPFAM" id="SSF141673">
    <property type="entry name" value="MOSC N-terminal domain-like"/>
    <property type="match status" value="1"/>
</dbReference>
<accession>A0A9W7CGF1</accession>
<feature type="compositionally biased region" description="Pro residues" evidence="1">
    <location>
        <begin position="176"/>
        <end position="186"/>
    </location>
</feature>
<dbReference type="AlphaFoldDB" id="A0A9W7CGF1"/>
<sequence>MNPFKFFFKMLRRRAALPPPLPPTPPLMLPKQTQLMLIIVILLTSLLILSPSLRRRLKALRGQVQLYFLTSKPPSTDTSRKILSLHTYPLKACQGLDPQSVSLTPHGLKHDRVLMIARSGSNPDAPKRFFTQRQCGALATIKVEEVPSTTATTATTYKLSSSILPRSTPPLQVQYPPSPSPSPSPAPLTSVILWDDNLNVIDMGDSAAAFITNIVNHYEAPTRSSLPPKISVHGSLRLVAFAPEANCRFPNPVYFPSTALTLSGIPPQSALSDGFPILITTTASLRDLNERIAKRVGVVAPSKEPISMERIFKDKISKQNPPPPPVMTMDRFRPNIVIENDVPWEEDSWRIIRINGQIFHVVKGCPRCKQSCTDQKTGEVTEEPVETLKTFRCMSALHPDDVYFGQNVSTTGMGLVSVGDIVEVLVRDEQGEGVWDKGTIDAGV</sequence>
<dbReference type="GO" id="GO:0030151">
    <property type="term" value="F:molybdenum ion binding"/>
    <property type="evidence" value="ECO:0007669"/>
    <property type="project" value="InterPro"/>
</dbReference>
<dbReference type="InterPro" id="IPR005303">
    <property type="entry name" value="MOCOS_middle"/>
</dbReference>
<name>A0A9W7CGF1_9STRA</name>
<evidence type="ECO:0000256" key="1">
    <source>
        <dbReference type="SAM" id="MobiDB-lite"/>
    </source>
</evidence>
<comment type="caution">
    <text evidence="3">The sequence shown here is derived from an EMBL/GenBank/DDBJ whole genome shotgun (WGS) entry which is preliminary data.</text>
</comment>
<feature type="domain" description="MOSC" evidence="2">
    <location>
        <begin position="247"/>
        <end position="425"/>
    </location>
</feature>
<evidence type="ECO:0000313" key="4">
    <source>
        <dbReference type="Proteomes" id="UP001165160"/>
    </source>
</evidence>